<dbReference type="AlphaFoldDB" id="A0A2W5A1E0"/>
<accession>A0A2W5A1E0</accession>
<evidence type="ECO:0000313" key="2">
    <source>
        <dbReference type="EMBL" id="PZO87062.1"/>
    </source>
</evidence>
<protein>
    <recommendedName>
        <fullName evidence="4">DUF177 domain-containing protein</fullName>
    </recommendedName>
</protein>
<feature type="region of interest" description="Disordered" evidence="1">
    <location>
        <begin position="209"/>
        <end position="237"/>
    </location>
</feature>
<proteinExistence type="predicted"/>
<evidence type="ECO:0008006" key="4">
    <source>
        <dbReference type="Google" id="ProtNLM"/>
    </source>
</evidence>
<reference evidence="2 3" key="1">
    <citation type="submission" date="2017-08" db="EMBL/GenBank/DDBJ databases">
        <title>Infants hospitalized years apart are colonized by the same room-sourced microbial strains.</title>
        <authorList>
            <person name="Brooks B."/>
            <person name="Olm M.R."/>
            <person name="Firek B.A."/>
            <person name="Baker R."/>
            <person name="Thomas B.C."/>
            <person name="Morowitz M.J."/>
            <person name="Banfield J.F."/>
        </authorList>
    </citation>
    <scope>NUCLEOTIDE SEQUENCE [LARGE SCALE GENOMIC DNA]</scope>
    <source>
        <strain evidence="2">S2_018_000_R2_104</strain>
    </source>
</reference>
<evidence type="ECO:0000256" key="1">
    <source>
        <dbReference type="SAM" id="MobiDB-lite"/>
    </source>
</evidence>
<name>A0A2W5A1E0_9BACT</name>
<organism evidence="2 3">
    <name type="scientific">Micavibrio aeruginosavorus</name>
    <dbReference type="NCBI Taxonomy" id="349221"/>
    <lineage>
        <taxon>Bacteria</taxon>
        <taxon>Pseudomonadati</taxon>
        <taxon>Bdellovibrionota</taxon>
        <taxon>Bdellovibrionia</taxon>
        <taxon>Bdellovibrionales</taxon>
        <taxon>Pseudobdellovibrionaceae</taxon>
        <taxon>Micavibrio</taxon>
    </lineage>
</organism>
<sequence>MNWRRTPSPCMTRSAGRRLRNLRRGALRFRPRSNFQQRCIMPKQYKSGPAEWSFLVEVDKNDSTAKSITFEADADERADLARRLGIVSVERAAATVTLQRVGGGIVHAIGFVRADVTQSCVVTLAPVPDHVEEEFEGWFGDKTNAVSFVRARQEREAKKGHIEAEILEESIDPEPIVNGKVDVGELATQFLSLGLNPYPHAEGVVHSVTDEDAPKDEDGANLRRNPFEALKDWKEKR</sequence>
<comment type="caution">
    <text evidence="2">The sequence shown here is derived from an EMBL/GenBank/DDBJ whole genome shotgun (WGS) entry which is preliminary data.</text>
</comment>
<gene>
    <name evidence="2" type="ORF">DI626_04865</name>
</gene>
<dbReference type="EMBL" id="QFNK01000075">
    <property type="protein sequence ID" value="PZO87062.1"/>
    <property type="molecule type" value="Genomic_DNA"/>
</dbReference>
<evidence type="ECO:0000313" key="3">
    <source>
        <dbReference type="Proteomes" id="UP000249557"/>
    </source>
</evidence>
<feature type="compositionally biased region" description="Basic and acidic residues" evidence="1">
    <location>
        <begin position="216"/>
        <end position="237"/>
    </location>
</feature>
<dbReference type="Proteomes" id="UP000249557">
    <property type="component" value="Unassembled WGS sequence"/>
</dbReference>